<comment type="caution">
    <text evidence="8">The sequence shown here is derived from an EMBL/GenBank/DDBJ whole genome shotgun (WGS) entry which is preliminary data.</text>
</comment>
<organism evidence="8 9">
    <name type="scientific">Microbacterium nanhaiense</name>
    <dbReference type="NCBI Taxonomy" id="1301026"/>
    <lineage>
        <taxon>Bacteria</taxon>
        <taxon>Bacillati</taxon>
        <taxon>Actinomycetota</taxon>
        <taxon>Actinomycetes</taxon>
        <taxon>Micrococcales</taxon>
        <taxon>Microbacteriaceae</taxon>
        <taxon>Microbacterium</taxon>
    </lineage>
</organism>
<dbReference type="Gene3D" id="3.30.479.30">
    <property type="entry name" value="Band 7 domain"/>
    <property type="match status" value="1"/>
</dbReference>
<keyword evidence="9" id="KW-1185">Reference proteome</keyword>
<feature type="compositionally biased region" description="Low complexity" evidence="5">
    <location>
        <begin position="492"/>
        <end position="503"/>
    </location>
</feature>
<dbReference type="SUPFAM" id="SSF117892">
    <property type="entry name" value="Band 7/SPFH domain"/>
    <property type="match status" value="1"/>
</dbReference>
<dbReference type="InterPro" id="IPR036013">
    <property type="entry name" value="Band_7/SPFH_dom_sf"/>
</dbReference>
<evidence type="ECO:0000256" key="1">
    <source>
        <dbReference type="ARBA" id="ARBA00004370"/>
    </source>
</evidence>
<feature type="coiled-coil region" evidence="4">
    <location>
        <begin position="344"/>
        <end position="418"/>
    </location>
</feature>
<proteinExistence type="inferred from homology"/>
<dbReference type="PANTHER" id="PTHR13806:SF46">
    <property type="entry name" value="FLOTILLIN-1-RELATED"/>
    <property type="match status" value="1"/>
</dbReference>
<gene>
    <name evidence="8" type="ORF">GCM10010910_18600</name>
</gene>
<dbReference type="SMART" id="SM00244">
    <property type="entry name" value="PHB"/>
    <property type="match status" value="1"/>
</dbReference>
<feature type="domain" description="Band 7" evidence="7">
    <location>
        <begin position="35"/>
        <end position="209"/>
    </location>
</feature>
<accession>A0ABQ2N3B0</accession>
<evidence type="ECO:0000256" key="3">
    <source>
        <dbReference type="ARBA" id="ARBA00023136"/>
    </source>
</evidence>
<evidence type="ECO:0000256" key="4">
    <source>
        <dbReference type="SAM" id="Coils"/>
    </source>
</evidence>
<evidence type="ECO:0000256" key="6">
    <source>
        <dbReference type="SAM" id="Phobius"/>
    </source>
</evidence>
<dbReference type="CDD" id="cd03399">
    <property type="entry name" value="SPFH_flotillin"/>
    <property type="match status" value="1"/>
</dbReference>
<feature type="region of interest" description="Disordered" evidence="5">
    <location>
        <begin position="492"/>
        <end position="518"/>
    </location>
</feature>
<reference evidence="9" key="1">
    <citation type="journal article" date="2019" name="Int. J. Syst. Evol. Microbiol.">
        <title>The Global Catalogue of Microorganisms (GCM) 10K type strain sequencing project: providing services to taxonomists for standard genome sequencing and annotation.</title>
        <authorList>
            <consortium name="The Broad Institute Genomics Platform"/>
            <consortium name="The Broad Institute Genome Sequencing Center for Infectious Disease"/>
            <person name="Wu L."/>
            <person name="Ma J."/>
        </authorList>
    </citation>
    <scope>NUCLEOTIDE SEQUENCE [LARGE SCALE GENOMIC DNA]</scope>
    <source>
        <strain evidence="9">CGMCC 4.7181</strain>
    </source>
</reference>
<evidence type="ECO:0000259" key="7">
    <source>
        <dbReference type="SMART" id="SM00244"/>
    </source>
</evidence>
<evidence type="ECO:0000256" key="2">
    <source>
        <dbReference type="ARBA" id="ARBA00007161"/>
    </source>
</evidence>
<dbReference type="InterPro" id="IPR027705">
    <property type="entry name" value="Flotillin_fam"/>
</dbReference>
<comment type="subcellular location">
    <subcellularLocation>
        <location evidence="1">Membrane</location>
    </subcellularLocation>
</comment>
<name>A0ABQ2N3B0_9MICO</name>
<keyword evidence="6" id="KW-1133">Transmembrane helix</keyword>
<keyword evidence="4" id="KW-0175">Coiled coil</keyword>
<evidence type="ECO:0000256" key="5">
    <source>
        <dbReference type="SAM" id="MobiDB-lite"/>
    </source>
</evidence>
<comment type="similarity">
    <text evidence="2">Belongs to the band 7/mec-2 family. Flotillin subfamily.</text>
</comment>
<protein>
    <submittedName>
        <fullName evidence="8">Flotillin</fullName>
    </submittedName>
</protein>
<evidence type="ECO:0000313" key="9">
    <source>
        <dbReference type="Proteomes" id="UP000638043"/>
    </source>
</evidence>
<sequence>MGFFTAIGVGGIVIAVIILLVILAIVGLIITLLMRAWYKVARADEALVIVGRKAKKGGTGPASALTVIRGGGAIVNPITQRAETLSLRARQIMVQPTAQSIQGVTVDVTGVALVKVGSETEAIARAAERFVSQDKAIEVFTTEQLEGALRGVVATLTVEQLMRDRQELSDQIATLIKSDLEEQGLVLDSFQIQGITDENGYIDALGAEEVSKVKRQAEIARIDANRQIKAREIATSEETLIEQTAYDKNQAAAAADVGEARAEAEQAEALARARAEQGVLMQQAENKQAQLDADVKRVADAAAYDEQKKADARAYSAIKDAEAAADVQRREADISLYQQQQRADADAYARIKAAEADAQKAEREAEAIRVQAQAEADAKRAQAQAEADAIRLAGEARASAIEAEAEALKKNQDAVLAQRSLDVLVPMMTEFAKGYANVGNVTVLSGSGEGGGATTHMAGEAAMGMRAMFDTVREATGIDLTAMLQGQAIGHGIAQGQQQTPAQAPAPEPGPTPESAAE</sequence>
<evidence type="ECO:0000313" key="8">
    <source>
        <dbReference type="EMBL" id="GGO64235.1"/>
    </source>
</evidence>
<feature type="transmembrane region" description="Helical" evidence="6">
    <location>
        <begin position="6"/>
        <end position="33"/>
    </location>
</feature>
<dbReference type="RefSeq" id="WP_229661241.1">
    <property type="nucleotide sequence ID" value="NZ_BMMQ01000005.1"/>
</dbReference>
<keyword evidence="6" id="KW-0812">Transmembrane</keyword>
<dbReference type="InterPro" id="IPR001107">
    <property type="entry name" value="Band_7"/>
</dbReference>
<dbReference type="Proteomes" id="UP000638043">
    <property type="component" value="Unassembled WGS sequence"/>
</dbReference>
<dbReference type="PANTHER" id="PTHR13806">
    <property type="entry name" value="FLOTILLIN-RELATED"/>
    <property type="match status" value="1"/>
</dbReference>
<keyword evidence="3 6" id="KW-0472">Membrane</keyword>
<dbReference type="EMBL" id="BMMQ01000005">
    <property type="protein sequence ID" value="GGO64235.1"/>
    <property type="molecule type" value="Genomic_DNA"/>
</dbReference>
<dbReference type="Pfam" id="PF01145">
    <property type="entry name" value="Band_7"/>
    <property type="match status" value="1"/>
</dbReference>